<proteinExistence type="predicted"/>
<keyword evidence="1" id="KW-0472">Membrane</keyword>
<evidence type="ECO:0000256" key="1">
    <source>
        <dbReference type="SAM" id="Phobius"/>
    </source>
</evidence>
<keyword evidence="1" id="KW-1133">Transmembrane helix</keyword>
<feature type="transmembrane region" description="Helical" evidence="1">
    <location>
        <begin position="118"/>
        <end position="134"/>
    </location>
</feature>
<accession>A0A1H4NFB9</accession>
<dbReference type="NCBIfam" id="NF038065">
    <property type="entry name" value="Pr6Pr"/>
    <property type="match status" value="1"/>
</dbReference>
<feature type="transmembrane region" description="Helical" evidence="1">
    <location>
        <begin position="9"/>
        <end position="30"/>
    </location>
</feature>
<dbReference type="OrthoDB" id="9809977at2"/>
<feature type="transmembrane region" description="Helical" evidence="1">
    <location>
        <begin position="183"/>
        <end position="205"/>
    </location>
</feature>
<dbReference type="RefSeq" id="WP_139306502.1">
    <property type="nucleotide sequence ID" value="NZ_FNRT01000002.1"/>
</dbReference>
<feature type="transmembrane region" description="Helical" evidence="1">
    <location>
        <begin position="146"/>
        <end position="163"/>
    </location>
</feature>
<gene>
    <name evidence="2" type="ORF">SAMN04489844_1364</name>
</gene>
<dbReference type="STRING" id="402596.SAMN04489844_1364"/>
<dbReference type="Proteomes" id="UP000198742">
    <property type="component" value="Unassembled WGS sequence"/>
</dbReference>
<keyword evidence="1" id="KW-0812">Transmembrane</keyword>
<evidence type="ECO:0000313" key="2">
    <source>
        <dbReference type="EMBL" id="SEB93909.1"/>
    </source>
</evidence>
<protein>
    <recommendedName>
        <fullName evidence="4">FAR-17a/AIG1-like protein</fullName>
    </recommendedName>
</protein>
<evidence type="ECO:0000313" key="3">
    <source>
        <dbReference type="Proteomes" id="UP000198742"/>
    </source>
</evidence>
<feature type="transmembrane region" description="Helical" evidence="1">
    <location>
        <begin position="50"/>
        <end position="71"/>
    </location>
</feature>
<dbReference type="AlphaFoldDB" id="A0A1H4NFB9"/>
<reference evidence="3" key="1">
    <citation type="submission" date="2016-10" db="EMBL/GenBank/DDBJ databases">
        <authorList>
            <person name="Varghese N."/>
            <person name="Submissions S."/>
        </authorList>
    </citation>
    <scope>NUCLEOTIDE SEQUENCE [LARGE SCALE GENOMIC DNA]</scope>
    <source>
        <strain evidence="3">DSM 22017</strain>
    </source>
</reference>
<organism evidence="2 3">
    <name type="scientific">Nocardioides exalbidus</name>
    <dbReference type="NCBI Taxonomy" id="402596"/>
    <lineage>
        <taxon>Bacteria</taxon>
        <taxon>Bacillati</taxon>
        <taxon>Actinomycetota</taxon>
        <taxon>Actinomycetes</taxon>
        <taxon>Propionibacteriales</taxon>
        <taxon>Nocardioidaceae</taxon>
        <taxon>Nocardioides</taxon>
    </lineage>
</organism>
<name>A0A1H4NFB9_9ACTN</name>
<dbReference type="InterPro" id="IPR049713">
    <property type="entry name" value="Pr6Pr-like"/>
</dbReference>
<dbReference type="EMBL" id="FNRT01000002">
    <property type="protein sequence ID" value="SEB93909.1"/>
    <property type="molecule type" value="Genomic_DNA"/>
</dbReference>
<feature type="transmembrane region" description="Helical" evidence="1">
    <location>
        <begin position="83"/>
        <end position="106"/>
    </location>
</feature>
<keyword evidence="3" id="KW-1185">Reference proteome</keyword>
<sequence>MTPARARTVHLVVAVLAWGAVLFQLVLVLAGSDVLLEDDPPGMGERIYRFFAYFTIQSNLLVAIPSTVLVLRPDVDSRWWRVARLAGLIGISVTGLVHFFLLRPLLHLDGSDWVADKWLHMLVPVVAVAAWAWVGPRPRASARDAAYAIVWPILWTAWTLVFAEIDGWVPYPFMDADKDGWGPVVVVCAGITVLFVGFFALYVWLDKRLRPAPQ</sequence>
<evidence type="ECO:0008006" key="4">
    <source>
        <dbReference type="Google" id="ProtNLM"/>
    </source>
</evidence>